<dbReference type="EMBL" id="LARY01000002">
    <property type="protein sequence ID" value="RDX00833.1"/>
    <property type="molecule type" value="Genomic_DNA"/>
</dbReference>
<keyword evidence="2" id="KW-1185">Reference proteome</keyword>
<comment type="caution">
    <text evidence="1">The sequence shown here is derived from an EMBL/GenBank/DDBJ whole genome shotgun (WGS) entry which is preliminary data.</text>
</comment>
<gene>
    <name evidence="1" type="ORF">UR08_07600</name>
</gene>
<protein>
    <submittedName>
        <fullName evidence="1">Uncharacterized protein</fullName>
    </submittedName>
</protein>
<reference evidence="2" key="1">
    <citation type="submission" date="2015-04" db="EMBL/GenBank/DDBJ databases">
        <authorList>
            <person name="Schardt J."/>
            <person name="Mueller-Herbst S."/>
            <person name="Scherer S."/>
            <person name="Huptas C."/>
        </authorList>
    </citation>
    <scope>NUCLEOTIDE SEQUENCE [LARGE SCALE GENOMIC DNA]</scope>
    <source>
        <strain evidence="2">Kiel-L1</strain>
    </source>
</reference>
<name>A0A3D8TQA5_9LIST</name>
<sequence length="115" mass="13532">METLNELKQIMENMTIYMSINGYTKRSFAKATGISQNTFTAMTAGKIKNEKKAVRYIEQATERLNLEQDYFKKSREEIMRAPINYQDEEKLHTGNEKFNALSLLLKIGEIHYKWE</sequence>
<evidence type="ECO:0000313" key="2">
    <source>
        <dbReference type="Proteomes" id="UP000257055"/>
    </source>
</evidence>
<dbReference type="AlphaFoldDB" id="A0A3D8TQA5"/>
<evidence type="ECO:0000313" key="1">
    <source>
        <dbReference type="EMBL" id="RDX00833.1"/>
    </source>
</evidence>
<accession>A0A3D8TQA5</accession>
<dbReference type="RefSeq" id="WP_115753076.1">
    <property type="nucleotide sequence ID" value="NZ_LARY01000002.1"/>
</dbReference>
<dbReference type="Proteomes" id="UP000257055">
    <property type="component" value="Unassembled WGS sequence"/>
</dbReference>
<proteinExistence type="predicted"/>
<organism evidence="1 2">
    <name type="scientific">Listeria kieliensis</name>
    <dbReference type="NCBI Taxonomy" id="1621700"/>
    <lineage>
        <taxon>Bacteria</taxon>
        <taxon>Bacillati</taxon>
        <taxon>Bacillota</taxon>
        <taxon>Bacilli</taxon>
        <taxon>Bacillales</taxon>
        <taxon>Listeriaceae</taxon>
        <taxon>Listeria</taxon>
    </lineage>
</organism>